<accession>A0ABP8RRF3</accession>
<dbReference type="SUPFAM" id="SSF46689">
    <property type="entry name" value="Homeodomain-like"/>
    <property type="match status" value="1"/>
</dbReference>
<proteinExistence type="predicted"/>
<dbReference type="InterPro" id="IPR009057">
    <property type="entry name" value="Homeodomain-like_sf"/>
</dbReference>
<feature type="domain" description="HTH tetR-type" evidence="3">
    <location>
        <begin position="17"/>
        <end position="77"/>
    </location>
</feature>
<keyword evidence="1 2" id="KW-0238">DNA-binding</keyword>
<dbReference type="Pfam" id="PF17925">
    <property type="entry name" value="TetR_C_20"/>
    <property type="match status" value="1"/>
</dbReference>
<dbReference type="InterPro" id="IPR001647">
    <property type="entry name" value="HTH_TetR"/>
</dbReference>
<sequence>MPTVLRAPAEPVGPVQSKRRQRVLSVAAELGERDGFDRVQMMDIAKGAGVAIGTLYRYFPSKSQLYSIVLYEELHRFAASWVSPPGPDAVGEVGEHLVLLTRRLATRPRLAAAMIQCATAGYVTASLSEVAMQQLPLRQSILRAINAHDPTEEECNRVKLLQYAWWGVFVSIIDGKTTPAEGEGEIRLAARLLLANCA</sequence>
<comment type="caution">
    <text evidence="4">The sequence shown here is derived from an EMBL/GenBank/DDBJ whole genome shotgun (WGS) entry which is preliminary data.</text>
</comment>
<keyword evidence="5" id="KW-1185">Reference proteome</keyword>
<dbReference type="InterPro" id="IPR041642">
    <property type="entry name" value="KstR_C"/>
</dbReference>
<dbReference type="RefSeq" id="WP_345416279.1">
    <property type="nucleotide sequence ID" value="NZ_BAABGT010000030.1"/>
</dbReference>
<dbReference type="Gene3D" id="1.10.357.10">
    <property type="entry name" value="Tetracycline Repressor, domain 2"/>
    <property type="match status" value="1"/>
</dbReference>
<organism evidence="4 5">
    <name type="scientific">Pseudonocardia xishanensis</name>
    <dbReference type="NCBI Taxonomy" id="630995"/>
    <lineage>
        <taxon>Bacteria</taxon>
        <taxon>Bacillati</taxon>
        <taxon>Actinomycetota</taxon>
        <taxon>Actinomycetes</taxon>
        <taxon>Pseudonocardiales</taxon>
        <taxon>Pseudonocardiaceae</taxon>
        <taxon>Pseudonocardia</taxon>
    </lineage>
</organism>
<dbReference type="InterPro" id="IPR050109">
    <property type="entry name" value="HTH-type_TetR-like_transc_reg"/>
</dbReference>
<reference evidence="5" key="1">
    <citation type="journal article" date="2019" name="Int. J. Syst. Evol. Microbiol.">
        <title>The Global Catalogue of Microorganisms (GCM) 10K type strain sequencing project: providing services to taxonomists for standard genome sequencing and annotation.</title>
        <authorList>
            <consortium name="The Broad Institute Genomics Platform"/>
            <consortium name="The Broad Institute Genome Sequencing Center for Infectious Disease"/>
            <person name="Wu L."/>
            <person name="Ma J."/>
        </authorList>
    </citation>
    <scope>NUCLEOTIDE SEQUENCE [LARGE SCALE GENOMIC DNA]</scope>
    <source>
        <strain evidence="5">JCM 17906</strain>
    </source>
</reference>
<evidence type="ECO:0000313" key="5">
    <source>
        <dbReference type="Proteomes" id="UP001501598"/>
    </source>
</evidence>
<dbReference type="PANTHER" id="PTHR30055">
    <property type="entry name" value="HTH-TYPE TRANSCRIPTIONAL REGULATOR RUTR"/>
    <property type="match status" value="1"/>
</dbReference>
<feature type="DNA-binding region" description="H-T-H motif" evidence="2">
    <location>
        <begin position="40"/>
        <end position="59"/>
    </location>
</feature>
<dbReference type="Pfam" id="PF00440">
    <property type="entry name" value="TetR_N"/>
    <property type="match status" value="1"/>
</dbReference>
<gene>
    <name evidence="4" type="ORF">GCM10023175_24670</name>
</gene>
<evidence type="ECO:0000256" key="2">
    <source>
        <dbReference type="PROSITE-ProRule" id="PRU00335"/>
    </source>
</evidence>
<evidence type="ECO:0000256" key="1">
    <source>
        <dbReference type="ARBA" id="ARBA00023125"/>
    </source>
</evidence>
<evidence type="ECO:0000259" key="3">
    <source>
        <dbReference type="PROSITE" id="PS50977"/>
    </source>
</evidence>
<protein>
    <submittedName>
        <fullName evidence="4">TetR family transcriptional regulator</fullName>
    </submittedName>
</protein>
<dbReference type="PRINTS" id="PR00455">
    <property type="entry name" value="HTHTETR"/>
</dbReference>
<dbReference type="EMBL" id="BAABGT010000030">
    <property type="protein sequence ID" value="GAA4545253.1"/>
    <property type="molecule type" value="Genomic_DNA"/>
</dbReference>
<dbReference type="Proteomes" id="UP001501598">
    <property type="component" value="Unassembled WGS sequence"/>
</dbReference>
<name>A0ABP8RRF3_9PSEU</name>
<dbReference type="PROSITE" id="PS50977">
    <property type="entry name" value="HTH_TETR_2"/>
    <property type="match status" value="1"/>
</dbReference>
<evidence type="ECO:0000313" key="4">
    <source>
        <dbReference type="EMBL" id="GAA4545253.1"/>
    </source>
</evidence>
<dbReference type="PANTHER" id="PTHR30055:SF242">
    <property type="entry name" value="HTH-TYPE TRANSCRIPTIONAL REPRESSOR KSTR"/>
    <property type="match status" value="1"/>
</dbReference>